<sequence length="57" mass="6485">MIKNILKRYGQLENLRLSKTASIICIGGCDSKLIDEDYAPKIILEKSLIAEYENNKI</sequence>
<proteinExistence type="predicted"/>
<reference evidence="1 2" key="1">
    <citation type="submission" date="2020-08" db="EMBL/GenBank/DDBJ databases">
        <title>Description of novel Flavobacterium F-400 isolate.</title>
        <authorList>
            <person name="Saticioglu I."/>
            <person name="Duman M."/>
            <person name="Altun S."/>
        </authorList>
    </citation>
    <scope>NUCLEOTIDE SEQUENCE [LARGE SCALE GENOMIC DNA]</scope>
    <source>
        <strain evidence="1 2">F-400</strain>
    </source>
</reference>
<evidence type="ECO:0000313" key="1">
    <source>
        <dbReference type="EMBL" id="MBC5864301.1"/>
    </source>
</evidence>
<dbReference type="RefSeq" id="WP_165930050.1">
    <property type="nucleotide sequence ID" value="NZ_JAAOBY010000007.1"/>
</dbReference>
<keyword evidence="2" id="KW-1185">Reference proteome</keyword>
<protein>
    <submittedName>
        <fullName evidence="1">Uncharacterized protein</fullName>
    </submittedName>
</protein>
<dbReference type="Proteomes" id="UP000621670">
    <property type="component" value="Unassembled WGS sequence"/>
</dbReference>
<accession>A0ABR7JIH6</accession>
<gene>
    <name evidence="1" type="ORF">H8R26_12795</name>
</gene>
<name>A0ABR7JIH6_9FLAO</name>
<dbReference type="EMBL" id="JACRUM010000008">
    <property type="protein sequence ID" value="MBC5864301.1"/>
    <property type="molecule type" value="Genomic_DNA"/>
</dbReference>
<comment type="caution">
    <text evidence="1">The sequence shown here is derived from an EMBL/GenBank/DDBJ whole genome shotgun (WGS) entry which is preliminary data.</text>
</comment>
<evidence type="ECO:0000313" key="2">
    <source>
        <dbReference type="Proteomes" id="UP000621670"/>
    </source>
</evidence>
<organism evidence="1 2">
    <name type="scientific">Flavobacterium turcicum</name>
    <dbReference type="NCBI Taxonomy" id="2764718"/>
    <lineage>
        <taxon>Bacteria</taxon>
        <taxon>Pseudomonadati</taxon>
        <taxon>Bacteroidota</taxon>
        <taxon>Flavobacteriia</taxon>
        <taxon>Flavobacteriales</taxon>
        <taxon>Flavobacteriaceae</taxon>
        <taxon>Flavobacterium</taxon>
    </lineage>
</organism>